<dbReference type="InterPro" id="IPR022742">
    <property type="entry name" value="Hydrolase_4"/>
</dbReference>
<feature type="non-terminal residue" evidence="2">
    <location>
        <position position="144"/>
    </location>
</feature>
<comment type="caution">
    <text evidence="2">The sequence shown here is derived from an EMBL/GenBank/DDBJ whole genome shotgun (WGS) entry which is preliminary data.</text>
</comment>
<dbReference type="SUPFAM" id="SSF53474">
    <property type="entry name" value="alpha/beta-Hydrolases"/>
    <property type="match status" value="1"/>
</dbReference>
<dbReference type="GO" id="GO:0016787">
    <property type="term" value="F:hydrolase activity"/>
    <property type="evidence" value="ECO:0007669"/>
    <property type="project" value="UniProtKB-KW"/>
</dbReference>
<dbReference type="InterPro" id="IPR029058">
    <property type="entry name" value="AB_hydrolase_fold"/>
</dbReference>
<keyword evidence="2" id="KW-0378">Hydrolase</keyword>
<evidence type="ECO:0000313" key="2">
    <source>
        <dbReference type="EMBL" id="HER39828.1"/>
    </source>
</evidence>
<dbReference type="Gene3D" id="3.40.50.1820">
    <property type="entry name" value="alpha/beta hydrolase"/>
    <property type="match status" value="1"/>
</dbReference>
<dbReference type="PANTHER" id="PTHR42886:SF53">
    <property type="entry name" value="ALPHA_BETA-HYDROLASES SUPERFAMILY PROTEIN"/>
    <property type="match status" value="1"/>
</dbReference>
<accession>A0A7C2R0G2</accession>
<protein>
    <submittedName>
        <fullName evidence="2">Alpha/beta fold hydrolase</fullName>
    </submittedName>
</protein>
<dbReference type="Pfam" id="PF12146">
    <property type="entry name" value="Hydrolase_4"/>
    <property type="match status" value="1"/>
</dbReference>
<organism evidence="2">
    <name type="scientific">Salinimicrobium catena</name>
    <dbReference type="NCBI Taxonomy" id="390640"/>
    <lineage>
        <taxon>Bacteria</taxon>
        <taxon>Pseudomonadati</taxon>
        <taxon>Bacteroidota</taxon>
        <taxon>Flavobacteriia</taxon>
        <taxon>Flavobacteriales</taxon>
        <taxon>Flavobacteriaceae</taxon>
        <taxon>Salinimicrobium</taxon>
    </lineage>
</organism>
<sequence>MNYKKVFFKNKEGNELSGYLELPLNKEPHSFVLFAHCFTCNKNFFAVKNVARSLSEKGYGVLRFDFTGLGESEGDFSETTFSGNVEDLLSAAEFLEKEHSAPSLLVGHSLGGAAVILAAKQLPSVKAVATIGAPSSPEHVTHIM</sequence>
<dbReference type="Proteomes" id="UP000885753">
    <property type="component" value="Unassembled WGS sequence"/>
</dbReference>
<dbReference type="PANTHER" id="PTHR42886">
    <property type="entry name" value="RE40534P-RELATED"/>
    <property type="match status" value="1"/>
</dbReference>
<reference evidence="2" key="1">
    <citation type="journal article" date="2020" name="mSystems">
        <title>Genome- and Community-Level Interaction Insights into Carbon Utilization and Element Cycling Functions of Hydrothermarchaeota in Hydrothermal Sediment.</title>
        <authorList>
            <person name="Zhou Z."/>
            <person name="Liu Y."/>
            <person name="Xu W."/>
            <person name="Pan J."/>
            <person name="Luo Z.H."/>
            <person name="Li M."/>
        </authorList>
    </citation>
    <scope>NUCLEOTIDE SEQUENCE [LARGE SCALE GENOMIC DNA]</scope>
    <source>
        <strain evidence="2">SpSt-1235</strain>
    </source>
</reference>
<proteinExistence type="predicted"/>
<feature type="domain" description="Serine aminopeptidase S33" evidence="1">
    <location>
        <begin position="27"/>
        <end position="133"/>
    </location>
</feature>
<dbReference type="AlphaFoldDB" id="A0A7C2R0G2"/>
<evidence type="ECO:0000259" key="1">
    <source>
        <dbReference type="Pfam" id="PF12146"/>
    </source>
</evidence>
<gene>
    <name evidence="2" type="ORF">ENO10_01240</name>
</gene>
<dbReference type="EMBL" id="DSEE01000092">
    <property type="protein sequence ID" value="HER39828.1"/>
    <property type="molecule type" value="Genomic_DNA"/>
</dbReference>
<name>A0A7C2R0G2_9FLAO</name>